<keyword evidence="1" id="KW-1185">Reference proteome</keyword>
<name>A0A2Y9I7Z4_NEOSC</name>
<dbReference type="GeneID" id="110591792"/>
<dbReference type="KEGG" id="nsu:110591792"/>
<evidence type="ECO:0000313" key="2">
    <source>
        <dbReference type="RefSeq" id="XP_021558374.1"/>
    </source>
</evidence>
<proteinExistence type="predicted"/>
<organism evidence="1 2">
    <name type="scientific">Neomonachus schauinslandi</name>
    <name type="common">Hawaiian monk seal</name>
    <name type="synonym">Monachus schauinslandi</name>
    <dbReference type="NCBI Taxonomy" id="29088"/>
    <lineage>
        <taxon>Eukaryota</taxon>
        <taxon>Metazoa</taxon>
        <taxon>Chordata</taxon>
        <taxon>Craniata</taxon>
        <taxon>Vertebrata</taxon>
        <taxon>Euteleostomi</taxon>
        <taxon>Mammalia</taxon>
        <taxon>Eutheria</taxon>
        <taxon>Laurasiatheria</taxon>
        <taxon>Carnivora</taxon>
        <taxon>Caniformia</taxon>
        <taxon>Pinnipedia</taxon>
        <taxon>Phocidae</taxon>
        <taxon>Monachinae</taxon>
        <taxon>Monachini</taxon>
        <taxon>Neomonachus</taxon>
    </lineage>
</organism>
<dbReference type="AlphaFoldDB" id="A0A2Y9I7Z4"/>
<reference evidence="2" key="1">
    <citation type="submission" date="2025-08" db="UniProtKB">
        <authorList>
            <consortium name="RefSeq"/>
        </authorList>
    </citation>
    <scope>IDENTIFICATION</scope>
    <source>
        <tissue evidence="2">Blood</tissue>
    </source>
</reference>
<dbReference type="Proteomes" id="UP000248481">
    <property type="component" value="Chromosome 3"/>
</dbReference>
<evidence type="ECO:0000313" key="1">
    <source>
        <dbReference type="Proteomes" id="UP000248481"/>
    </source>
</evidence>
<sequence>MSVYVLSQGSSNISTLLLNCYVVKQKCSDSKDYSERWIETGEKETGEQQCLTEVIKSFNVNNTWNKELWGTMVIDINMAGRWGAMQGISSKPDVSGNKWKKAYFFTGMKTDGFLSLVHKECLR</sequence>
<dbReference type="InParanoid" id="A0A2Y9I7Z4"/>
<gene>
    <name evidence="2" type="primary">LOC110591792</name>
</gene>
<dbReference type="RefSeq" id="XP_021558374.1">
    <property type="nucleotide sequence ID" value="XM_021702699.1"/>
</dbReference>
<accession>A0A2Y9I7Z4</accession>
<protein>
    <submittedName>
        <fullName evidence="2">Uncharacterized protein LOC110591792</fullName>
    </submittedName>
</protein>